<dbReference type="InterPro" id="IPR053739">
    <property type="entry name" value="Bact_Immunity_Domain_sf"/>
</dbReference>
<dbReference type="Gene3D" id="1.20.1440.140">
    <property type="match status" value="1"/>
</dbReference>
<dbReference type="EMBL" id="AJ224003">
    <property type="protein sequence ID" value="CAA11806.1"/>
    <property type="molecule type" value="Genomic_DNA"/>
</dbReference>
<organism evidence="1">
    <name type="scientific">Carnobacterium divergens</name>
    <name type="common">Lactobacillus divergens</name>
    <dbReference type="NCBI Taxonomy" id="2748"/>
    <lineage>
        <taxon>Bacteria</taxon>
        <taxon>Bacillati</taxon>
        <taxon>Bacillota</taxon>
        <taxon>Bacilli</taxon>
        <taxon>Lactobacillales</taxon>
        <taxon>Carnobacteriaceae</taxon>
        <taxon>Carnobacterium</taxon>
    </lineage>
</organism>
<accession>Q9ZEG5</accession>
<dbReference type="AlphaFoldDB" id="Q9ZEG5"/>
<reference evidence="1" key="1">
    <citation type="journal article" date="1998" name="Microbiology">
        <title>Divercin V41, a new bacteriocin with two disulphide bonds produced by Carnobacterium divergens V41: primary structure and genomic organization.</title>
        <authorList>
            <person name="Metivier A."/>
            <person name="Pilet M.F."/>
            <person name="Dousset X."/>
            <person name="Sorokine O."/>
            <person name="Anglade P."/>
            <person name="Zagorec M."/>
            <person name="Piard J.C."/>
            <person name="Marion D."/>
            <person name="Cenatiempo Y."/>
            <person name="Fremaux C."/>
        </authorList>
    </citation>
    <scope>NUCLEOTIDE SEQUENCE</scope>
    <source>
        <strain evidence="1">V41</strain>
    </source>
</reference>
<name>Q9ZEG5_CARDV</name>
<evidence type="ECO:0000313" key="1">
    <source>
        <dbReference type="EMBL" id="CAA11806.1"/>
    </source>
</evidence>
<sequence length="95" mass="10987">MKINQKYYNNKEQIQAAIPIVRNILDKLNGDNQEELKGMLINFQNELWSPKLDALLLNRMCLDISNCLVSNGIILSKEESNSFKDLFKLIQTSEK</sequence>
<proteinExistence type="predicted"/>
<gene>
    <name evidence="1" type="primary">dvnT2</name>
</gene>
<protein>
    <submittedName>
        <fullName evidence="1">DvnT2 protein</fullName>
    </submittedName>
</protein>